<evidence type="ECO:0000256" key="1">
    <source>
        <dbReference type="SAM" id="MobiDB-lite"/>
    </source>
</evidence>
<feature type="compositionally biased region" description="Polar residues" evidence="1">
    <location>
        <begin position="57"/>
        <end position="67"/>
    </location>
</feature>
<feature type="region of interest" description="Disordered" evidence="1">
    <location>
        <begin position="1"/>
        <end position="123"/>
    </location>
</feature>
<reference evidence="2 3" key="1">
    <citation type="submission" date="2016-03" db="EMBL/GenBank/DDBJ databases">
        <title>Comparative genomics of the ectomycorrhizal sister species Rhizopogon vinicolor and Rhizopogon vesiculosus (Basidiomycota: Boletales) reveals a divergence of the mating type B locus.</title>
        <authorList>
            <person name="Mujic A.B."/>
            <person name="Kuo A."/>
            <person name="Tritt A."/>
            <person name="Lipzen A."/>
            <person name="Chen C."/>
            <person name="Johnson J."/>
            <person name="Sharma A."/>
            <person name="Barry K."/>
            <person name="Grigoriev I.V."/>
            <person name="Spatafora J.W."/>
        </authorList>
    </citation>
    <scope>NUCLEOTIDE SEQUENCE [LARGE SCALE GENOMIC DNA]</scope>
    <source>
        <strain evidence="2 3">AM-OR11-056</strain>
    </source>
</reference>
<dbReference type="OrthoDB" id="2686137at2759"/>
<dbReference type="AlphaFoldDB" id="A0A1J8Q5F6"/>
<dbReference type="Proteomes" id="UP000183567">
    <property type="component" value="Unassembled WGS sequence"/>
</dbReference>
<protein>
    <submittedName>
        <fullName evidence="2">Uncharacterized protein</fullName>
    </submittedName>
</protein>
<sequence length="194" mass="21448">MPRPLTAESSEELEEPSSSQLAHEDEKSPQKCMIKLDDIKIERENKKRDKEDEDYIESSQGSTSTEASMEEDDEDSVGSNEGAATPTAGSQNGGGDAMDDEETDGELQFQSSPASSQSTQCNSGGNLTTEQLLLNHYNIIPHDLKAIARFLEHNGYSKDQKKVAMAVGWRIDSEGLKLVKNCIAQRRYEVHHSE</sequence>
<feature type="compositionally biased region" description="Basic and acidic residues" evidence="1">
    <location>
        <begin position="22"/>
        <end position="50"/>
    </location>
</feature>
<comment type="caution">
    <text evidence="2">The sequence shown here is derived from an EMBL/GenBank/DDBJ whole genome shotgun (WGS) entry which is preliminary data.</text>
</comment>
<proteinExistence type="predicted"/>
<feature type="compositionally biased region" description="Polar residues" evidence="1">
    <location>
        <begin position="108"/>
        <end position="123"/>
    </location>
</feature>
<accession>A0A1J8Q5F6</accession>
<organism evidence="2 3">
    <name type="scientific">Rhizopogon vesiculosus</name>
    <dbReference type="NCBI Taxonomy" id="180088"/>
    <lineage>
        <taxon>Eukaryota</taxon>
        <taxon>Fungi</taxon>
        <taxon>Dikarya</taxon>
        <taxon>Basidiomycota</taxon>
        <taxon>Agaricomycotina</taxon>
        <taxon>Agaricomycetes</taxon>
        <taxon>Agaricomycetidae</taxon>
        <taxon>Boletales</taxon>
        <taxon>Suillineae</taxon>
        <taxon>Rhizopogonaceae</taxon>
        <taxon>Rhizopogon</taxon>
    </lineage>
</organism>
<keyword evidence="3" id="KW-1185">Reference proteome</keyword>
<evidence type="ECO:0000313" key="2">
    <source>
        <dbReference type="EMBL" id="OJA16261.1"/>
    </source>
</evidence>
<dbReference type="EMBL" id="LVVM01002679">
    <property type="protein sequence ID" value="OJA16261.1"/>
    <property type="molecule type" value="Genomic_DNA"/>
</dbReference>
<gene>
    <name evidence="2" type="ORF">AZE42_00135</name>
</gene>
<evidence type="ECO:0000313" key="3">
    <source>
        <dbReference type="Proteomes" id="UP000183567"/>
    </source>
</evidence>
<name>A0A1J8Q5F6_9AGAM</name>